<dbReference type="InterPro" id="IPR051199">
    <property type="entry name" value="LPS_LOS_Heptosyltrfase"/>
</dbReference>
<evidence type="ECO:0000256" key="1">
    <source>
        <dbReference type="ARBA" id="ARBA00022676"/>
    </source>
</evidence>
<keyword evidence="1" id="KW-0328">Glycosyltransferase</keyword>
<protein>
    <submittedName>
        <fullName evidence="3">Uncharacterized protein</fullName>
    </submittedName>
</protein>
<gene>
    <name evidence="3" type="ORF">METZ01_LOCUS378242</name>
</gene>
<evidence type="ECO:0000313" key="3">
    <source>
        <dbReference type="EMBL" id="SVD25388.1"/>
    </source>
</evidence>
<dbReference type="AlphaFoldDB" id="A0A382TVC5"/>
<proteinExistence type="predicted"/>
<organism evidence="3">
    <name type="scientific">marine metagenome</name>
    <dbReference type="NCBI Taxonomy" id="408172"/>
    <lineage>
        <taxon>unclassified sequences</taxon>
        <taxon>metagenomes</taxon>
        <taxon>ecological metagenomes</taxon>
    </lineage>
</organism>
<dbReference type="EMBL" id="UINC01139066">
    <property type="protein sequence ID" value="SVD25388.1"/>
    <property type="molecule type" value="Genomic_DNA"/>
</dbReference>
<accession>A0A382TVC5</accession>
<evidence type="ECO:0000256" key="2">
    <source>
        <dbReference type="ARBA" id="ARBA00022679"/>
    </source>
</evidence>
<keyword evidence="2" id="KW-0808">Transferase</keyword>
<sequence>MIEKILVVSTTGMGDCLWGTPAIRALKKTFPTLDIDLVVNKTWRSLFDFNPYLNHIYEYGSQWYLQPILGLKLFGRNYDAIYIFHTNRDFRRMLPWLSSVPIWTHQNHDWIPESHRMKIDDKVHGIQKRLIMLEKFGVKSDGGQMEIFLDQATLDSSTKLLKKHNFVAGEYVYLNLGASSERKRWMVDRFKELVSRILKETSWNIILGGGPNDKNRAQKIAKELNTTRVVEVCSQPLLVDADIISKARLMVTSNTGPMHIGFAMKTPIVALFG</sequence>
<dbReference type="GO" id="GO:0008713">
    <property type="term" value="F:ADP-heptose-lipopolysaccharide heptosyltransferase activity"/>
    <property type="evidence" value="ECO:0007669"/>
    <property type="project" value="TreeGrafter"/>
</dbReference>
<dbReference type="GO" id="GO:0005829">
    <property type="term" value="C:cytosol"/>
    <property type="evidence" value="ECO:0007669"/>
    <property type="project" value="TreeGrafter"/>
</dbReference>
<dbReference type="Pfam" id="PF01075">
    <property type="entry name" value="Glyco_transf_9"/>
    <property type="match status" value="1"/>
</dbReference>
<name>A0A382TVC5_9ZZZZ</name>
<reference evidence="3" key="1">
    <citation type="submission" date="2018-05" db="EMBL/GenBank/DDBJ databases">
        <authorList>
            <person name="Lanie J.A."/>
            <person name="Ng W.-L."/>
            <person name="Kazmierczak K.M."/>
            <person name="Andrzejewski T.M."/>
            <person name="Davidsen T.M."/>
            <person name="Wayne K.J."/>
            <person name="Tettelin H."/>
            <person name="Glass J.I."/>
            <person name="Rusch D."/>
            <person name="Podicherti R."/>
            <person name="Tsui H.-C.T."/>
            <person name="Winkler M.E."/>
        </authorList>
    </citation>
    <scope>NUCLEOTIDE SEQUENCE</scope>
</reference>
<dbReference type="PANTHER" id="PTHR30160">
    <property type="entry name" value="TETRAACYLDISACCHARIDE 4'-KINASE-RELATED"/>
    <property type="match status" value="1"/>
</dbReference>
<dbReference type="SUPFAM" id="SSF53756">
    <property type="entry name" value="UDP-Glycosyltransferase/glycogen phosphorylase"/>
    <property type="match status" value="1"/>
</dbReference>
<feature type="non-terminal residue" evidence="3">
    <location>
        <position position="273"/>
    </location>
</feature>
<dbReference type="PANTHER" id="PTHR30160:SF7">
    <property type="entry name" value="ADP-HEPTOSE--LPS HEPTOSYLTRANSFERASE 2"/>
    <property type="match status" value="1"/>
</dbReference>
<dbReference type="InterPro" id="IPR002201">
    <property type="entry name" value="Glyco_trans_9"/>
</dbReference>
<dbReference type="CDD" id="cd03789">
    <property type="entry name" value="GT9_LPS_heptosyltransferase"/>
    <property type="match status" value="1"/>
</dbReference>
<dbReference type="Gene3D" id="3.40.50.2000">
    <property type="entry name" value="Glycogen Phosphorylase B"/>
    <property type="match status" value="2"/>
</dbReference>
<dbReference type="GO" id="GO:0009244">
    <property type="term" value="P:lipopolysaccharide core region biosynthetic process"/>
    <property type="evidence" value="ECO:0007669"/>
    <property type="project" value="TreeGrafter"/>
</dbReference>